<dbReference type="InterPro" id="IPR013805">
    <property type="entry name" value="GrpE_CC"/>
</dbReference>
<dbReference type="PRINTS" id="PR00773">
    <property type="entry name" value="GRPEPROTEIN"/>
</dbReference>
<dbReference type="CDD" id="cd00446">
    <property type="entry name" value="GrpE"/>
    <property type="match status" value="1"/>
</dbReference>
<feature type="compositionally biased region" description="Pro residues" evidence="5">
    <location>
        <begin position="256"/>
        <end position="267"/>
    </location>
</feature>
<dbReference type="Proteomes" id="UP000287519">
    <property type="component" value="Unassembled WGS sequence"/>
</dbReference>
<evidence type="ECO:0000256" key="1">
    <source>
        <dbReference type="ARBA" id="ARBA00009054"/>
    </source>
</evidence>
<dbReference type="Pfam" id="PF01025">
    <property type="entry name" value="GrpE"/>
    <property type="match status" value="1"/>
</dbReference>
<dbReference type="AlphaFoldDB" id="A0A402CJJ3"/>
<feature type="compositionally biased region" description="Basic and acidic residues" evidence="5">
    <location>
        <begin position="80"/>
        <end position="89"/>
    </location>
</feature>
<proteinExistence type="inferred from homology"/>
<reference evidence="6 7" key="1">
    <citation type="submission" date="2018-11" db="EMBL/GenBank/DDBJ databases">
        <title>Microbial catabolism of amino acid.</title>
        <authorList>
            <person name="Hibi M."/>
            <person name="Ogawa J."/>
        </authorList>
    </citation>
    <scope>NUCLEOTIDE SEQUENCE [LARGE SCALE GENOMIC DNA]</scope>
    <source>
        <strain evidence="6 7">C31-06</strain>
    </source>
</reference>
<feature type="region of interest" description="Disordered" evidence="5">
    <location>
        <begin position="1"/>
        <end position="89"/>
    </location>
</feature>
<comment type="similarity">
    <text evidence="1 3 4">Belongs to the GrpE family.</text>
</comment>
<keyword evidence="2 3" id="KW-0143">Chaperone</keyword>
<gene>
    <name evidence="3" type="primary">grpE</name>
    <name evidence="6" type="ORF">Rhow_008045</name>
</gene>
<evidence type="ECO:0000256" key="4">
    <source>
        <dbReference type="RuleBase" id="RU004478"/>
    </source>
</evidence>
<dbReference type="GO" id="GO:0051082">
    <property type="term" value="F:unfolded protein binding"/>
    <property type="evidence" value="ECO:0007669"/>
    <property type="project" value="TreeGrafter"/>
</dbReference>
<dbReference type="OrthoDB" id="5191115at2"/>
<sequence>MNTPHGEQQRSEQAGRGRGNGRQPPREPIAITDRRRIDPVTGRVRGDTPESRPARTDRGAKPTLGEKAGTAPRGPGAPRPESRHTESDRVAELTADLQRLQAEYANYRRRVERDRAAVAENAKATVAAQFLGVLDDLDWAREHGDTAREPLHSLYRKIQTILARMGVAAFGEPGDRFDPTLHEAASHEGHGTDLVVDTVLRRGYTVGAHKVLRTALVTVIDRDQYENNDPDDPPEPEQASGTSQSDASPDPGSGDPDPPADPDPPPAEIGSAPPVVPNPPAGTDPWSEDAADGDPDTGPENRGPDPNPYRCG</sequence>
<protein>
    <recommendedName>
        <fullName evidence="3">Protein GrpE</fullName>
    </recommendedName>
    <alternativeName>
        <fullName evidence="3">HSP-70 cofactor</fullName>
    </alternativeName>
</protein>
<dbReference type="GO" id="GO:0051087">
    <property type="term" value="F:protein-folding chaperone binding"/>
    <property type="evidence" value="ECO:0007669"/>
    <property type="project" value="InterPro"/>
</dbReference>
<dbReference type="GO" id="GO:0006457">
    <property type="term" value="P:protein folding"/>
    <property type="evidence" value="ECO:0007669"/>
    <property type="project" value="InterPro"/>
</dbReference>
<dbReference type="EMBL" id="BHYM01000080">
    <property type="protein sequence ID" value="GCE43747.1"/>
    <property type="molecule type" value="Genomic_DNA"/>
</dbReference>
<feature type="compositionally biased region" description="Low complexity" evidence="5">
    <location>
        <begin position="245"/>
        <end position="255"/>
    </location>
</feature>
<feature type="compositionally biased region" description="Acidic residues" evidence="5">
    <location>
        <begin position="226"/>
        <end position="235"/>
    </location>
</feature>
<dbReference type="SUPFAM" id="SSF51064">
    <property type="entry name" value="Head domain of nucleotide exchange factor GrpE"/>
    <property type="match status" value="1"/>
</dbReference>
<dbReference type="InterPro" id="IPR000740">
    <property type="entry name" value="GrpE"/>
</dbReference>
<evidence type="ECO:0000256" key="3">
    <source>
        <dbReference type="HAMAP-Rule" id="MF_01151"/>
    </source>
</evidence>
<accession>A0A402CJJ3</accession>
<evidence type="ECO:0000313" key="6">
    <source>
        <dbReference type="EMBL" id="GCE43747.1"/>
    </source>
</evidence>
<evidence type="ECO:0000313" key="7">
    <source>
        <dbReference type="Proteomes" id="UP000287519"/>
    </source>
</evidence>
<keyword evidence="7" id="KW-1185">Reference proteome</keyword>
<dbReference type="SUPFAM" id="SSF58014">
    <property type="entry name" value="Coiled-coil domain of nucleotide exchange factor GrpE"/>
    <property type="match status" value="1"/>
</dbReference>
<organism evidence="6 7">
    <name type="scientific">Rhodococcus wratislaviensis</name>
    <name type="common">Tsukamurella wratislaviensis</name>
    <dbReference type="NCBI Taxonomy" id="44752"/>
    <lineage>
        <taxon>Bacteria</taxon>
        <taxon>Bacillati</taxon>
        <taxon>Actinomycetota</taxon>
        <taxon>Actinomycetes</taxon>
        <taxon>Mycobacteriales</taxon>
        <taxon>Nocardiaceae</taxon>
        <taxon>Rhodococcus</taxon>
    </lineage>
</organism>
<dbReference type="PANTHER" id="PTHR21237:SF23">
    <property type="entry name" value="GRPE PROTEIN HOMOLOG, MITOCHONDRIAL"/>
    <property type="match status" value="1"/>
</dbReference>
<keyword evidence="3 6" id="KW-0346">Stress response</keyword>
<evidence type="ECO:0000256" key="2">
    <source>
        <dbReference type="ARBA" id="ARBA00023186"/>
    </source>
</evidence>
<dbReference type="PANTHER" id="PTHR21237">
    <property type="entry name" value="GRPE PROTEIN"/>
    <property type="match status" value="1"/>
</dbReference>
<comment type="subcellular location">
    <subcellularLocation>
        <location evidence="3">Cytoplasm</location>
    </subcellularLocation>
</comment>
<dbReference type="GO" id="GO:0000774">
    <property type="term" value="F:adenyl-nucleotide exchange factor activity"/>
    <property type="evidence" value="ECO:0007669"/>
    <property type="project" value="InterPro"/>
</dbReference>
<comment type="subunit">
    <text evidence="3">Homodimer.</text>
</comment>
<dbReference type="InterPro" id="IPR009012">
    <property type="entry name" value="GrpE_head"/>
</dbReference>
<feature type="compositionally biased region" description="Acidic residues" evidence="5">
    <location>
        <begin position="286"/>
        <end position="297"/>
    </location>
</feature>
<dbReference type="HAMAP" id="MF_01151">
    <property type="entry name" value="GrpE"/>
    <property type="match status" value="1"/>
</dbReference>
<dbReference type="Gene3D" id="3.90.20.20">
    <property type="match status" value="1"/>
</dbReference>
<feature type="compositionally biased region" description="Basic and acidic residues" evidence="5">
    <location>
        <begin position="32"/>
        <end position="60"/>
    </location>
</feature>
<feature type="region of interest" description="Disordered" evidence="5">
    <location>
        <begin position="222"/>
        <end position="312"/>
    </location>
</feature>
<comment type="function">
    <text evidence="3">Participates actively in the response to hyperosmotic and heat shock by preventing the aggregation of stress-denatured proteins, in association with DnaK and GrpE. It is the nucleotide exchange factor for DnaK and may function as a thermosensor. Unfolded proteins bind initially to DnaJ; upon interaction with the DnaJ-bound protein, DnaK hydrolyzes its bound ATP, resulting in the formation of a stable complex. GrpE releases ADP from DnaK; ATP binding to DnaK triggers the release of the substrate protein, thus completing the reaction cycle. Several rounds of ATP-dependent interactions between DnaJ, DnaK and GrpE are required for fully efficient folding.</text>
</comment>
<evidence type="ECO:0000256" key="5">
    <source>
        <dbReference type="SAM" id="MobiDB-lite"/>
    </source>
</evidence>
<dbReference type="GO" id="GO:0042803">
    <property type="term" value="F:protein homodimerization activity"/>
    <property type="evidence" value="ECO:0007669"/>
    <property type="project" value="InterPro"/>
</dbReference>
<dbReference type="Gene3D" id="2.30.22.10">
    <property type="entry name" value="Head domain of nucleotide exchange factor GrpE"/>
    <property type="match status" value="1"/>
</dbReference>
<dbReference type="GO" id="GO:0005737">
    <property type="term" value="C:cytoplasm"/>
    <property type="evidence" value="ECO:0007669"/>
    <property type="project" value="UniProtKB-SubCell"/>
</dbReference>
<keyword evidence="3" id="KW-0963">Cytoplasm</keyword>
<comment type="caution">
    <text evidence="6">The sequence shown here is derived from an EMBL/GenBank/DDBJ whole genome shotgun (WGS) entry which is preliminary data.</text>
</comment>
<name>A0A402CJJ3_RHOWR</name>